<dbReference type="EMBL" id="KQ420924">
    <property type="protein sequence ID" value="KOF78854.1"/>
    <property type="molecule type" value="Genomic_DNA"/>
</dbReference>
<organism evidence="1">
    <name type="scientific">Octopus bimaculoides</name>
    <name type="common">California two-spotted octopus</name>
    <dbReference type="NCBI Taxonomy" id="37653"/>
    <lineage>
        <taxon>Eukaryota</taxon>
        <taxon>Metazoa</taxon>
        <taxon>Spiralia</taxon>
        <taxon>Lophotrochozoa</taxon>
        <taxon>Mollusca</taxon>
        <taxon>Cephalopoda</taxon>
        <taxon>Coleoidea</taxon>
        <taxon>Octopodiformes</taxon>
        <taxon>Octopoda</taxon>
        <taxon>Incirrata</taxon>
        <taxon>Octopodidae</taxon>
        <taxon>Octopus</taxon>
    </lineage>
</organism>
<evidence type="ECO:0000313" key="1">
    <source>
        <dbReference type="EMBL" id="KOF78854.1"/>
    </source>
</evidence>
<gene>
    <name evidence="1" type="ORF">OCBIM_22030213mg</name>
</gene>
<proteinExistence type="predicted"/>
<dbReference type="AlphaFoldDB" id="A0A0L8GPU8"/>
<reference evidence="1" key="1">
    <citation type="submission" date="2015-07" db="EMBL/GenBank/DDBJ databases">
        <title>MeaNS - Measles Nucleotide Surveillance Program.</title>
        <authorList>
            <person name="Tran T."/>
            <person name="Druce J."/>
        </authorList>
    </citation>
    <scope>NUCLEOTIDE SEQUENCE</scope>
    <source>
        <strain evidence="1">UCB-OBI-ISO-001</strain>
        <tissue evidence="1">Gonad</tissue>
    </source>
</reference>
<protein>
    <submittedName>
        <fullName evidence="1">Uncharacterized protein</fullName>
    </submittedName>
</protein>
<name>A0A0L8GPU8_OCTBM</name>
<accession>A0A0L8GPU8</accession>
<sequence>MAVVSSRGYLVIMELWKLLLLLFSLSQLSMGRCRIKGNPKMTISFILFCLFI</sequence>